<organism evidence="3 4">
    <name type="scientific">Sphingomonas oligophenolica</name>
    <dbReference type="NCBI Taxonomy" id="301154"/>
    <lineage>
        <taxon>Bacteria</taxon>
        <taxon>Pseudomonadati</taxon>
        <taxon>Pseudomonadota</taxon>
        <taxon>Alphaproteobacteria</taxon>
        <taxon>Sphingomonadales</taxon>
        <taxon>Sphingomonadaceae</taxon>
        <taxon>Sphingomonas</taxon>
    </lineage>
</organism>
<dbReference type="InterPro" id="IPR029068">
    <property type="entry name" value="Glyas_Bleomycin-R_OHBP_Dase"/>
</dbReference>
<dbReference type="Proteomes" id="UP001419910">
    <property type="component" value="Unassembled WGS sequence"/>
</dbReference>
<protein>
    <submittedName>
        <fullName evidence="3">VOC family protein</fullName>
    </submittedName>
</protein>
<dbReference type="Pfam" id="PF00903">
    <property type="entry name" value="Glyoxalase"/>
    <property type="match status" value="1"/>
</dbReference>
<evidence type="ECO:0000313" key="3">
    <source>
        <dbReference type="EMBL" id="MEN2792188.1"/>
    </source>
</evidence>
<dbReference type="InterPro" id="IPR018146">
    <property type="entry name" value="Glyoxalase_1_CS"/>
</dbReference>
<dbReference type="RefSeq" id="WP_343888445.1">
    <property type="nucleotide sequence ID" value="NZ_BAAAEH010000009.1"/>
</dbReference>
<evidence type="ECO:0000256" key="1">
    <source>
        <dbReference type="ARBA" id="ARBA00022723"/>
    </source>
</evidence>
<dbReference type="Gene3D" id="3.10.180.10">
    <property type="entry name" value="2,3-Dihydroxybiphenyl 1,2-Dioxygenase, domain 1"/>
    <property type="match status" value="1"/>
</dbReference>
<dbReference type="PROSITE" id="PS51819">
    <property type="entry name" value="VOC"/>
    <property type="match status" value="1"/>
</dbReference>
<accession>A0ABU9Y8P6</accession>
<dbReference type="CDD" id="cd06587">
    <property type="entry name" value="VOC"/>
    <property type="match status" value="1"/>
</dbReference>
<name>A0ABU9Y8P6_9SPHN</name>
<feature type="domain" description="VOC" evidence="2">
    <location>
        <begin position="16"/>
        <end position="129"/>
    </location>
</feature>
<keyword evidence="1" id="KW-0479">Metal-binding</keyword>
<sequence>MSSASPHAAPLAPVLGASHVAIEVANLDRSVEFYRRSLGLRVVVDDRSGPSGPSIKGLIADFAIELTERPGAVASRDFCLSFSVRGIEQIHQAFREAEFGEAGDLTPLDGALFFFIRDPDGNAVELIELPYAATTLGQLLDALARNSSSEN</sequence>
<evidence type="ECO:0000259" key="2">
    <source>
        <dbReference type="PROSITE" id="PS51819"/>
    </source>
</evidence>
<proteinExistence type="predicted"/>
<reference evidence="3 4" key="1">
    <citation type="submission" date="2024-05" db="EMBL/GenBank/DDBJ databases">
        <authorList>
            <person name="Liu Q."/>
            <person name="Xin Y.-H."/>
        </authorList>
    </citation>
    <scope>NUCLEOTIDE SEQUENCE [LARGE SCALE GENOMIC DNA]</scope>
    <source>
        <strain evidence="3 4">CGMCC 1.10181</strain>
    </source>
</reference>
<dbReference type="InterPro" id="IPR037523">
    <property type="entry name" value="VOC_core"/>
</dbReference>
<dbReference type="EMBL" id="JBDIME010000025">
    <property type="protein sequence ID" value="MEN2792188.1"/>
    <property type="molecule type" value="Genomic_DNA"/>
</dbReference>
<dbReference type="SUPFAM" id="SSF54593">
    <property type="entry name" value="Glyoxalase/Bleomycin resistance protein/Dihydroxybiphenyl dioxygenase"/>
    <property type="match status" value="1"/>
</dbReference>
<evidence type="ECO:0000313" key="4">
    <source>
        <dbReference type="Proteomes" id="UP001419910"/>
    </source>
</evidence>
<comment type="caution">
    <text evidence="3">The sequence shown here is derived from an EMBL/GenBank/DDBJ whole genome shotgun (WGS) entry which is preliminary data.</text>
</comment>
<gene>
    <name evidence="3" type="ORF">ABC974_21335</name>
</gene>
<dbReference type="PROSITE" id="PS00934">
    <property type="entry name" value="GLYOXALASE_I_1"/>
    <property type="match status" value="1"/>
</dbReference>
<dbReference type="InterPro" id="IPR004360">
    <property type="entry name" value="Glyas_Fos-R_dOase_dom"/>
</dbReference>
<keyword evidence="4" id="KW-1185">Reference proteome</keyword>